<protein>
    <submittedName>
        <fullName evidence="1">Uncharacterized protein</fullName>
    </submittedName>
</protein>
<accession>B6SV47</accession>
<dbReference type="AlphaFoldDB" id="B6SV47"/>
<name>B6SV47_MAIZE</name>
<sequence>MGPSCFSSTLFDHKERSAATKLQVVDHDGLKNYRGYAHIPWP</sequence>
<proteinExistence type="evidence at transcript level"/>
<evidence type="ECO:0000313" key="1">
    <source>
        <dbReference type="EMBL" id="ACG28730.1"/>
    </source>
</evidence>
<reference evidence="1" key="1">
    <citation type="journal article" date="2009" name="Plant Mol. Biol.">
        <title>Insights into corn genes derived from large-scale cDNA sequencing.</title>
        <authorList>
            <person name="Alexandrov N.N."/>
            <person name="Brover V.V."/>
            <person name="Freidin S."/>
            <person name="Troukhan M.E."/>
            <person name="Tatarinova T.V."/>
            <person name="Zhang H."/>
            <person name="Swaller T.J."/>
            <person name="Lu Y.P."/>
            <person name="Bouck J."/>
            <person name="Flavell R.B."/>
            <person name="Feldmann K.A."/>
        </authorList>
    </citation>
    <scope>NUCLEOTIDE SEQUENCE</scope>
</reference>
<dbReference type="EMBL" id="EU956612">
    <property type="protein sequence ID" value="ACG28730.1"/>
    <property type="molecule type" value="mRNA"/>
</dbReference>
<organism evidence="1">
    <name type="scientific">Zea mays</name>
    <name type="common">Maize</name>
    <dbReference type="NCBI Taxonomy" id="4577"/>
    <lineage>
        <taxon>Eukaryota</taxon>
        <taxon>Viridiplantae</taxon>
        <taxon>Streptophyta</taxon>
        <taxon>Embryophyta</taxon>
        <taxon>Tracheophyta</taxon>
        <taxon>Spermatophyta</taxon>
        <taxon>Magnoliopsida</taxon>
        <taxon>Liliopsida</taxon>
        <taxon>Poales</taxon>
        <taxon>Poaceae</taxon>
        <taxon>PACMAD clade</taxon>
        <taxon>Panicoideae</taxon>
        <taxon>Andropogonodae</taxon>
        <taxon>Andropogoneae</taxon>
        <taxon>Tripsacinae</taxon>
        <taxon>Zea</taxon>
    </lineage>
</organism>